<reference evidence="2 3" key="1">
    <citation type="journal article" date="2018" name="Mol. Biol. Evol.">
        <title>Broad Genomic Sampling Reveals a Smut Pathogenic Ancestry of the Fungal Clade Ustilaginomycotina.</title>
        <authorList>
            <person name="Kijpornyongpan T."/>
            <person name="Mondo S.J."/>
            <person name="Barry K."/>
            <person name="Sandor L."/>
            <person name="Lee J."/>
            <person name="Lipzen A."/>
            <person name="Pangilinan J."/>
            <person name="LaButti K."/>
            <person name="Hainaut M."/>
            <person name="Henrissat B."/>
            <person name="Grigoriev I.V."/>
            <person name="Spatafora J.W."/>
            <person name="Aime M.C."/>
        </authorList>
    </citation>
    <scope>NUCLEOTIDE SEQUENCE [LARGE SCALE GENOMIC DNA]</scope>
    <source>
        <strain evidence="2 3">MCA 4186</strain>
    </source>
</reference>
<dbReference type="GeneID" id="37269151"/>
<evidence type="ECO:0000313" key="2">
    <source>
        <dbReference type="EMBL" id="PWO00573.1"/>
    </source>
</evidence>
<gene>
    <name evidence="2" type="ORF">FA09DRAFT_327989</name>
</gene>
<name>A0A316ZI23_9BASI</name>
<keyword evidence="3" id="KW-1185">Reference proteome</keyword>
<feature type="region of interest" description="Disordered" evidence="1">
    <location>
        <begin position="1"/>
        <end position="92"/>
    </location>
</feature>
<sequence>MRLRSRKPFAVAASAGGGRTYRRERRKLPSPPDSTGRGRREAQAPPHSKRLRLFHSDPSLPPVRRGEPARQRSSPRQHAIASFVGPTDRRHA</sequence>
<organism evidence="2 3">
    <name type="scientific">Tilletiopsis washingtonensis</name>
    <dbReference type="NCBI Taxonomy" id="58919"/>
    <lineage>
        <taxon>Eukaryota</taxon>
        <taxon>Fungi</taxon>
        <taxon>Dikarya</taxon>
        <taxon>Basidiomycota</taxon>
        <taxon>Ustilaginomycotina</taxon>
        <taxon>Exobasidiomycetes</taxon>
        <taxon>Entylomatales</taxon>
        <taxon>Entylomatales incertae sedis</taxon>
        <taxon>Tilletiopsis</taxon>
    </lineage>
</organism>
<dbReference type="EMBL" id="KZ819285">
    <property type="protein sequence ID" value="PWO00573.1"/>
    <property type="molecule type" value="Genomic_DNA"/>
</dbReference>
<evidence type="ECO:0000256" key="1">
    <source>
        <dbReference type="SAM" id="MobiDB-lite"/>
    </source>
</evidence>
<dbReference type="RefSeq" id="XP_025600851.1">
    <property type="nucleotide sequence ID" value="XM_025741607.1"/>
</dbReference>
<proteinExistence type="predicted"/>
<dbReference type="AlphaFoldDB" id="A0A316ZI23"/>
<protein>
    <submittedName>
        <fullName evidence="2">Uncharacterized protein</fullName>
    </submittedName>
</protein>
<accession>A0A316ZI23</accession>
<evidence type="ECO:0000313" key="3">
    <source>
        <dbReference type="Proteomes" id="UP000245946"/>
    </source>
</evidence>
<dbReference type="Proteomes" id="UP000245946">
    <property type="component" value="Unassembled WGS sequence"/>
</dbReference>